<accession>A0ABW0XD67</accession>
<dbReference type="Proteomes" id="UP001595975">
    <property type="component" value="Unassembled WGS sequence"/>
</dbReference>
<gene>
    <name evidence="1" type="ORF">ACFP3U_32865</name>
</gene>
<reference evidence="2" key="1">
    <citation type="journal article" date="2019" name="Int. J. Syst. Evol. Microbiol.">
        <title>The Global Catalogue of Microorganisms (GCM) 10K type strain sequencing project: providing services to taxonomists for standard genome sequencing and annotation.</title>
        <authorList>
            <consortium name="The Broad Institute Genomics Platform"/>
            <consortium name="The Broad Institute Genome Sequencing Center for Infectious Disease"/>
            <person name="Wu L."/>
            <person name="Ma J."/>
        </authorList>
    </citation>
    <scope>NUCLEOTIDE SEQUENCE [LARGE SCALE GENOMIC DNA]</scope>
    <source>
        <strain evidence="2">CGMCC 4.1437</strain>
    </source>
</reference>
<evidence type="ECO:0000313" key="2">
    <source>
        <dbReference type="Proteomes" id="UP001595975"/>
    </source>
</evidence>
<organism evidence="1 2">
    <name type="scientific">Kitasatospora misakiensis</name>
    <dbReference type="NCBI Taxonomy" id="67330"/>
    <lineage>
        <taxon>Bacteria</taxon>
        <taxon>Bacillati</taxon>
        <taxon>Actinomycetota</taxon>
        <taxon>Actinomycetes</taxon>
        <taxon>Kitasatosporales</taxon>
        <taxon>Streptomycetaceae</taxon>
        <taxon>Kitasatospora</taxon>
    </lineage>
</organism>
<comment type="caution">
    <text evidence="1">The sequence shown here is derived from an EMBL/GenBank/DDBJ whole genome shotgun (WGS) entry which is preliminary data.</text>
</comment>
<keyword evidence="2" id="KW-1185">Reference proteome</keyword>
<dbReference type="RefSeq" id="WP_380229412.1">
    <property type="nucleotide sequence ID" value="NZ_JBHSOF010000066.1"/>
</dbReference>
<protein>
    <submittedName>
        <fullName evidence="1">Uncharacterized protein</fullName>
    </submittedName>
</protein>
<name>A0ABW0XD67_9ACTN</name>
<dbReference type="EMBL" id="JBHSOF010000066">
    <property type="protein sequence ID" value="MFC5667743.1"/>
    <property type="molecule type" value="Genomic_DNA"/>
</dbReference>
<sequence>MPPNWVVTWSYSTNSCVGTGVGYSISKITTQTTASVCSFSPLPAGWIVTGSYSTNSCYGSGTGYYIRKA</sequence>
<evidence type="ECO:0000313" key="1">
    <source>
        <dbReference type="EMBL" id="MFC5667743.1"/>
    </source>
</evidence>
<proteinExistence type="predicted"/>